<feature type="transmembrane region" description="Helical" evidence="1">
    <location>
        <begin position="57"/>
        <end position="75"/>
    </location>
</feature>
<dbReference type="Pfam" id="PF01757">
    <property type="entry name" value="Acyl_transf_3"/>
    <property type="match status" value="1"/>
</dbReference>
<evidence type="ECO:0000256" key="1">
    <source>
        <dbReference type="SAM" id="Phobius"/>
    </source>
</evidence>
<dbReference type="InterPro" id="IPR050879">
    <property type="entry name" value="Acyltransferase_3"/>
</dbReference>
<feature type="transmembrane region" description="Helical" evidence="1">
    <location>
        <begin position="95"/>
        <end position="115"/>
    </location>
</feature>
<feature type="transmembrane region" description="Helical" evidence="1">
    <location>
        <begin position="152"/>
        <end position="171"/>
    </location>
</feature>
<keyword evidence="1" id="KW-1133">Transmembrane helix</keyword>
<keyword evidence="1" id="KW-0472">Membrane</keyword>
<dbReference type="InterPro" id="IPR002656">
    <property type="entry name" value="Acyl_transf_3_dom"/>
</dbReference>
<feature type="transmembrane region" description="Helical" evidence="1">
    <location>
        <begin position="324"/>
        <end position="344"/>
    </location>
</feature>
<evidence type="ECO:0000313" key="4">
    <source>
        <dbReference type="Proteomes" id="UP001422074"/>
    </source>
</evidence>
<dbReference type="PANTHER" id="PTHR23028">
    <property type="entry name" value="ACETYLTRANSFERASE"/>
    <property type="match status" value="1"/>
</dbReference>
<dbReference type="RefSeq" id="WP_345884226.1">
    <property type="nucleotide sequence ID" value="NZ_JBDFRB010000004.1"/>
</dbReference>
<keyword evidence="3" id="KW-0808">Transferase</keyword>
<dbReference type="EC" id="2.3.-.-" evidence="3"/>
<proteinExistence type="predicted"/>
<organism evidence="3 4">
    <name type="scientific">Sinomonas halotolerans</name>
    <dbReference type="NCBI Taxonomy" id="1644133"/>
    <lineage>
        <taxon>Bacteria</taxon>
        <taxon>Bacillati</taxon>
        <taxon>Actinomycetota</taxon>
        <taxon>Actinomycetes</taxon>
        <taxon>Micrococcales</taxon>
        <taxon>Micrococcaceae</taxon>
        <taxon>Sinomonas</taxon>
    </lineage>
</organism>
<sequence length="354" mass="40040">MEGEVMTANMGAGPMLVRKLSKEVRVGLDLARAFAAIYVVAHHAVKLPRPFDMLLSFGQEAVIVFFLLSGFVIFANESERVRQPRGYYLRRVRRLYPTFLFAMLVSTILWLLGLIEADFHLSDLLGTVASVQDISFLKPGVIAEPYLGNDPLWSLSYEVLFYLMFPGVMYFWRKSERVTRWCISVVCVGSYVVYLAFPNHFSLVFSYFIIWWAGAMLARLHQGLALRASSAVPEICGLSTFVLVTAVGLIFYVPGSVGVFPILMVRHSGVALLLFLLAFTSMRKLLWQFALRFERPVTFVASISYGLYVLHYPILVQIQVNEALWFVPLVGLTVFLAWFGDRILPRLIPSAPRS</sequence>
<name>A0ABU9X2F7_9MICC</name>
<dbReference type="EMBL" id="JBDFRB010000004">
    <property type="protein sequence ID" value="MEN2744298.1"/>
    <property type="molecule type" value="Genomic_DNA"/>
</dbReference>
<feature type="transmembrane region" description="Helical" evidence="1">
    <location>
        <begin position="299"/>
        <end position="318"/>
    </location>
</feature>
<accession>A0ABU9X2F7</accession>
<reference evidence="3 4" key="1">
    <citation type="submission" date="2024-05" db="EMBL/GenBank/DDBJ databases">
        <title>Sinomonas sp. nov., isolated from a waste landfill.</title>
        <authorList>
            <person name="Zhao Y."/>
        </authorList>
    </citation>
    <scope>NUCLEOTIDE SEQUENCE [LARGE SCALE GENOMIC DNA]</scope>
    <source>
        <strain evidence="3 4">CCTCC AB2014300</strain>
    </source>
</reference>
<protein>
    <submittedName>
        <fullName evidence="3">Acyltransferase</fullName>
        <ecNumber evidence="3">2.3.-.-</ecNumber>
    </submittedName>
</protein>
<feature type="transmembrane region" description="Helical" evidence="1">
    <location>
        <begin position="232"/>
        <end position="253"/>
    </location>
</feature>
<feature type="domain" description="Acyltransferase 3" evidence="2">
    <location>
        <begin position="26"/>
        <end position="338"/>
    </location>
</feature>
<comment type="caution">
    <text evidence="3">The sequence shown here is derived from an EMBL/GenBank/DDBJ whole genome shotgun (WGS) entry which is preliminary data.</text>
</comment>
<gene>
    <name evidence="3" type="ORF">ABCQ75_07055</name>
</gene>
<dbReference type="GO" id="GO:0016746">
    <property type="term" value="F:acyltransferase activity"/>
    <property type="evidence" value="ECO:0007669"/>
    <property type="project" value="UniProtKB-KW"/>
</dbReference>
<evidence type="ECO:0000259" key="2">
    <source>
        <dbReference type="Pfam" id="PF01757"/>
    </source>
</evidence>
<keyword evidence="3" id="KW-0012">Acyltransferase</keyword>
<keyword evidence="4" id="KW-1185">Reference proteome</keyword>
<dbReference type="PANTHER" id="PTHR23028:SF53">
    <property type="entry name" value="ACYL_TRANSF_3 DOMAIN-CONTAINING PROTEIN"/>
    <property type="match status" value="1"/>
</dbReference>
<keyword evidence="1" id="KW-0812">Transmembrane</keyword>
<feature type="transmembrane region" description="Helical" evidence="1">
    <location>
        <begin position="203"/>
        <end position="220"/>
    </location>
</feature>
<feature type="transmembrane region" description="Helical" evidence="1">
    <location>
        <begin position="259"/>
        <end position="279"/>
    </location>
</feature>
<dbReference type="Proteomes" id="UP001422074">
    <property type="component" value="Unassembled WGS sequence"/>
</dbReference>
<evidence type="ECO:0000313" key="3">
    <source>
        <dbReference type="EMBL" id="MEN2744298.1"/>
    </source>
</evidence>